<evidence type="ECO:0000313" key="1">
    <source>
        <dbReference type="EMBL" id="KFI29703.1"/>
    </source>
</evidence>
<comment type="caution">
    <text evidence="1">The sequence shown here is derived from an EMBL/GenBank/DDBJ whole genome shotgun (WGS) entry which is preliminary data.</text>
</comment>
<gene>
    <name evidence="1" type="ORF">CG50_08700</name>
</gene>
<dbReference type="Proteomes" id="UP000028824">
    <property type="component" value="Unassembled WGS sequence"/>
</dbReference>
<dbReference type="Pfam" id="PF13704">
    <property type="entry name" value="Glyco_tranf_2_4"/>
    <property type="match status" value="1"/>
</dbReference>
<dbReference type="STRING" id="1105367.CG50_08700"/>
<sequence length="362" mass="39226">MDSWGVAALVDEPGALIAAFVAHHLELGAAQVHVLLDRPNEEARDLLSGVPGAVLTDAGADGWAFQNTGQNRGRAPRRHLMRQKYHASRVLAQSGLDWVLHCDADEFLMPVRRFGLPAPSVALLLRLARRRTDWVHVGVAERVRLIGEAGASSGGLLDGPFRLPWPEFPTRGRTVYDRKAMEMLNVGLAGHHLGKAIARAGRGHFLGIHQPMRDYGGEGRDLVRAETGFLRLLHFDGLTLLHYALKMVRRALADRDANAPPHGAHRRAQFSALAAVAGDAAAIREQWLAARCLSPAQAGVLRARGVLWDADPQIAARIAHRLPAPPDLSAAAFDGALIAREAALIVRAAEAFGFDPEPLRAR</sequence>
<dbReference type="EMBL" id="JFZB01000003">
    <property type="protein sequence ID" value="KFI29703.1"/>
    <property type="molecule type" value="Genomic_DNA"/>
</dbReference>
<evidence type="ECO:0008006" key="3">
    <source>
        <dbReference type="Google" id="ProtNLM"/>
    </source>
</evidence>
<proteinExistence type="predicted"/>
<accession>A0A086Y603</accession>
<keyword evidence="2" id="KW-1185">Reference proteome</keyword>
<protein>
    <recommendedName>
        <fullName evidence="3">Glycosyl transferase family 2</fullName>
    </recommendedName>
</protein>
<name>A0A086Y603_9RHOB</name>
<organism evidence="1 2">
    <name type="scientific">Paenirhodobacter enshiensis</name>
    <dbReference type="NCBI Taxonomy" id="1105367"/>
    <lineage>
        <taxon>Bacteria</taxon>
        <taxon>Pseudomonadati</taxon>
        <taxon>Pseudomonadota</taxon>
        <taxon>Alphaproteobacteria</taxon>
        <taxon>Rhodobacterales</taxon>
        <taxon>Rhodobacter group</taxon>
        <taxon>Paenirhodobacter</taxon>
    </lineage>
</organism>
<evidence type="ECO:0000313" key="2">
    <source>
        <dbReference type="Proteomes" id="UP000028824"/>
    </source>
</evidence>
<dbReference type="RefSeq" id="WP_036634764.1">
    <property type="nucleotide sequence ID" value="NZ_JFZB01000003.1"/>
</dbReference>
<dbReference type="AlphaFoldDB" id="A0A086Y603"/>
<dbReference type="OrthoDB" id="7203640at2"/>
<reference evidence="1 2" key="1">
    <citation type="submission" date="2014-03" db="EMBL/GenBank/DDBJ databases">
        <title>Genome of Paenirhodobacter enshiensis DW2-9.</title>
        <authorList>
            <person name="Wang D."/>
            <person name="Wang G."/>
        </authorList>
    </citation>
    <scope>NUCLEOTIDE SEQUENCE [LARGE SCALE GENOMIC DNA]</scope>
    <source>
        <strain evidence="1 2">DW2-9</strain>
    </source>
</reference>
<dbReference type="eggNOG" id="ENOG502Z8VQ">
    <property type="taxonomic scope" value="Bacteria"/>
</dbReference>